<dbReference type="Proteomes" id="UP001589896">
    <property type="component" value="Unassembled WGS sequence"/>
</dbReference>
<feature type="compositionally biased region" description="Basic and acidic residues" evidence="1">
    <location>
        <begin position="16"/>
        <end position="35"/>
    </location>
</feature>
<evidence type="ECO:0000313" key="3">
    <source>
        <dbReference type="EMBL" id="MFC0681320.1"/>
    </source>
</evidence>
<feature type="transmembrane region" description="Helical" evidence="2">
    <location>
        <begin position="92"/>
        <end position="113"/>
    </location>
</feature>
<accession>A0ABV6RWG5</accession>
<evidence type="ECO:0000313" key="4">
    <source>
        <dbReference type="Proteomes" id="UP001589896"/>
    </source>
</evidence>
<proteinExistence type="predicted"/>
<dbReference type="EMBL" id="JBHLTG010000007">
    <property type="protein sequence ID" value="MFC0681320.1"/>
    <property type="molecule type" value="Genomic_DNA"/>
</dbReference>
<keyword evidence="2" id="KW-0472">Membrane</keyword>
<reference evidence="3 4" key="1">
    <citation type="submission" date="2024-09" db="EMBL/GenBank/DDBJ databases">
        <authorList>
            <person name="Sun Q."/>
            <person name="Mori K."/>
        </authorList>
    </citation>
    <scope>NUCLEOTIDE SEQUENCE [LARGE SCALE GENOMIC DNA]</scope>
    <source>
        <strain evidence="3 4">KCTC 23076</strain>
    </source>
</reference>
<sequence length="183" mass="19447">MATEPEEPNPGATPADPKRDASADAAKPDATRRFDPVVPDADADDSTVRLGHPADEEALRWDGDDPTERLVPAGSTVPARGKRGGGAASGSALLIIYGAFGGIFLLMTIGWIATALRYEPTTDDPLGGFMQRVSTLLAIASPGMWFGIAFWLTRGRPPWQRIVWLVLGMLLVAPWPLITGSLG</sequence>
<feature type="region of interest" description="Disordered" evidence="1">
    <location>
        <begin position="1"/>
        <end position="85"/>
    </location>
</feature>
<comment type="caution">
    <text evidence="3">The sequence shown here is derived from an EMBL/GenBank/DDBJ whole genome shotgun (WGS) entry which is preliminary data.</text>
</comment>
<evidence type="ECO:0000256" key="2">
    <source>
        <dbReference type="SAM" id="Phobius"/>
    </source>
</evidence>
<name>A0ABV6RWG5_9GAMM</name>
<evidence type="ECO:0000256" key="1">
    <source>
        <dbReference type="SAM" id="MobiDB-lite"/>
    </source>
</evidence>
<keyword evidence="2" id="KW-1133">Transmembrane helix</keyword>
<organism evidence="3 4">
    <name type="scientific">Lysobacter korlensis</name>
    <dbReference type="NCBI Taxonomy" id="553636"/>
    <lineage>
        <taxon>Bacteria</taxon>
        <taxon>Pseudomonadati</taxon>
        <taxon>Pseudomonadota</taxon>
        <taxon>Gammaproteobacteria</taxon>
        <taxon>Lysobacterales</taxon>
        <taxon>Lysobacteraceae</taxon>
        <taxon>Lysobacter</taxon>
    </lineage>
</organism>
<keyword evidence="4" id="KW-1185">Reference proteome</keyword>
<feature type="transmembrane region" description="Helical" evidence="2">
    <location>
        <begin position="133"/>
        <end position="152"/>
    </location>
</feature>
<feature type="compositionally biased region" description="Basic and acidic residues" evidence="1">
    <location>
        <begin position="52"/>
        <end position="68"/>
    </location>
</feature>
<gene>
    <name evidence="3" type="ORF">ACFFGH_26110</name>
</gene>
<dbReference type="RefSeq" id="WP_386673826.1">
    <property type="nucleotide sequence ID" value="NZ_JBHLTG010000007.1"/>
</dbReference>
<evidence type="ECO:0008006" key="5">
    <source>
        <dbReference type="Google" id="ProtNLM"/>
    </source>
</evidence>
<feature type="transmembrane region" description="Helical" evidence="2">
    <location>
        <begin position="159"/>
        <end position="178"/>
    </location>
</feature>
<protein>
    <recommendedName>
        <fullName evidence="5">DNA polymerase III subunit gamma/tau</fullName>
    </recommendedName>
</protein>
<keyword evidence="2" id="KW-0812">Transmembrane</keyword>